<name>A0A1M5UPQ3_9FLAO</name>
<evidence type="ECO:0000259" key="2">
    <source>
        <dbReference type="Pfam" id="PF00266"/>
    </source>
</evidence>
<dbReference type="InterPro" id="IPR015421">
    <property type="entry name" value="PyrdxlP-dep_Trfase_major"/>
</dbReference>
<dbReference type="Pfam" id="PF00266">
    <property type="entry name" value="Aminotran_5"/>
    <property type="match status" value="1"/>
</dbReference>
<accession>A0A1M5UPQ3</accession>
<evidence type="ECO:0000256" key="1">
    <source>
        <dbReference type="ARBA" id="ARBA00022898"/>
    </source>
</evidence>
<dbReference type="PANTHER" id="PTHR43586:SF15">
    <property type="entry name" value="BLR3095 PROTEIN"/>
    <property type="match status" value="1"/>
</dbReference>
<dbReference type="OrthoDB" id="513408at2"/>
<evidence type="ECO:0000313" key="4">
    <source>
        <dbReference type="Proteomes" id="UP000184522"/>
    </source>
</evidence>
<protein>
    <submittedName>
        <fullName evidence="3">Selenocysteine lyase/Cysteine desulfurase</fullName>
    </submittedName>
</protein>
<organism evidence="3 4">
    <name type="scientific">Winogradskyella jejuensis</name>
    <dbReference type="NCBI Taxonomy" id="1089305"/>
    <lineage>
        <taxon>Bacteria</taxon>
        <taxon>Pseudomonadati</taxon>
        <taxon>Bacteroidota</taxon>
        <taxon>Flavobacteriia</taxon>
        <taxon>Flavobacteriales</taxon>
        <taxon>Flavobacteriaceae</taxon>
        <taxon>Winogradskyella</taxon>
    </lineage>
</organism>
<dbReference type="PANTHER" id="PTHR43586">
    <property type="entry name" value="CYSTEINE DESULFURASE"/>
    <property type="match status" value="1"/>
</dbReference>
<dbReference type="InterPro" id="IPR015424">
    <property type="entry name" value="PyrdxlP-dep_Trfase"/>
</dbReference>
<dbReference type="RefSeq" id="WP_073087028.1">
    <property type="nucleotide sequence ID" value="NZ_FQWS01000002.1"/>
</dbReference>
<keyword evidence="1" id="KW-0663">Pyridoxal phosphate</keyword>
<dbReference type="InterPro" id="IPR000192">
    <property type="entry name" value="Aminotrans_V_dom"/>
</dbReference>
<feature type="domain" description="Aminotransferase class V" evidence="2">
    <location>
        <begin position="53"/>
        <end position="352"/>
    </location>
</feature>
<dbReference type="GO" id="GO:0016829">
    <property type="term" value="F:lyase activity"/>
    <property type="evidence" value="ECO:0007669"/>
    <property type="project" value="UniProtKB-KW"/>
</dbReference>
<keyword evidence="3" id="KW-0456">Lyase</keyword>
<sequence>MPLTQQKQLFNISEDLTYLNTASFSPAFKSVEAAGIEGMKQKSNPELRQASDLFEPVVALRKLFAQLINEDDYNRVVTLPSVSYGMANVANNIELKDDDEIIIIEEQFPSNYYIWEDLAKRYNAKIVTISQPETIEDWNASLLEQINPKTALVAIGHIHWANGYTFDLKAIRAKTKQNNALFVIDGSQSIGALPFSIKDIQPDALICAGYKWLFGPYGCAYGYYGSYFDNGKPIEQNWANRLGSENLAGLTAYQSQYKPKANRYAMGESGSFIYVKMQTAALKEILKIKPSELQEYCHNISHKVLKELSDLGFTSTHPDFRAKHLFGVKIPEFVNVDDLKAALKANNIHLSFRGEYMRVSCHIFNTEAHFEKLVNVVKSVIKA</sequence>
<dbReference type="Proteomes" id="UP000184522">
    <property type="component" value="Unassembled WGS sequence"/>
</dbReference>
<dbReference type="STRING" id="1089305.SAMN05444148_2559"/>
<dbReference type="Gene3D" id="3.40.640.10">
    <property type="entry name" value="Type I PLP-dependent aspartate aminotransferase-like (Major domain)"/>
    <property type="match status" value="1"/>
</dbReference>
<keyword evidence="4" id="KW-1185">Reference proteome</keyword>
<dbReference type="AlphaFoldDB" id="A0A1M5UPQ3"/>
<evidence type="ECO:0000313" key="3">
    <source>
        <dbReference type="EMBL" id="SHH65042.1"/>
    </source>
</evidence>
<proteinExistence type="predicted"/>
<dbReference type="SUPFAM" id="SSF53383">
    <property type="entry name" value="PLP-dependent transferases"/>
    <property type="match status" value="1"/>
</dbReference>
<reference evidence="4" key="1">
    <citation type="submission" date="2016-11" db="EMBL/GenBank/DDBJ databases">
        <authorList>
            <person name="Varghese N."/>
            <person name="Submissions S."/>
        </authorList>
    </citation>
    <scope>NUCLEOTIDE SEQUENCE [LARGE SCALE GENOMIC DNA]</scope>
    <source>
        <strain evidence="4">DSM 25330</strain>
    </source>
</reference>
<dbReference type="InterPro" id="IPR015422">
    <property type="entry name" value="PyrdxlP-dep_Trfase_small"/>
</dbReference>
<dbReference type="EMBL" id="FQWS01000002">
    <property type="protein sequence ID" value="SHH65042.1"/>
    <property type="molecule type" value="Genomic_DNA"/>
</dbReference>
<dbReference type="Gene3D" id="3.90.1150.10">
    <property type="entry name" value="Aspartate Aminotransferase, domain 1"/>
    <property type="match status" value="1"/>
</dbReference>
<gene>
    <name evidence="3" type="ORF">SAMN05444148_2559</name>
</gene>